<evidence type="ECO:0000256" key="1">
    <source>
        <dbReference type="SAM" id="Phobius"/>
    </source>
</evidence>
<keyword evidence="1" id="KW-1133">Transmembrane helix</keyword>
<dbReference type="NCBIfam" id="NF037970">
    <property type="entry name" value="vanZ_1"/>
    <property type="match status" value="1"/>
</dbReference>
<comment type="caution">
    <text evidence="3">The sequence shown here is derived from an EMBL/GenBank/DDBJ whole genome shotgun (WGS) entry which is preliminary data.</text>
</comment>
<dbReference type="InterPro" id="IPR006976">
    <property type="entry name" value="VanZ-like"/>
</dbReference>
<keyword evidence="1" id="KW-0472">Membrane</keyword>
<sequence length="141" mass="16401">YKFYRIAFVSWTVFIMILLLLPGSLLSDRKIEAITIPCSDKIVHFFLFFVFAFLLHICLKRGTNLDRGKIVLVCILSSFVYGLAGETMQYLTYDLFKRTFNLYDLLADVLGALFALVFLESRKKKMNSEKKKTDSEKKFLN</sequence>
<feature type="non-terminal residue" evidence="3">
    <location>
        <position position="1"/>
    </location>
</feature>
<organism evidence="3 4">
    <name type="scientific">Candidatus Onthomorpha intestinigallinarum</name>
    <dbReference type="NCBI Taxonomy" id="2840880"/>
    <lineage>
        <taxon>Bacteria</taxon>
        <taxon>Pseudomonadati</taxon>
        <taxon>Bacteroidota</taxon>
        <taxon>Bacteroidia</taxon>
        <taxon>Bacteroidales</taxon>
        <taxon>Candidatus Onthomorpha</taxon>
    </lineage>
</organism>
<gene>
    <name evidence="3" type="ORF">IAC47_06685</name>
</gene>
<evidence type="ECO:0000313" key="3">
    <source>
        <dbReference type="EMBL" id="HIW87941.1"/>
    </source>
</evidence>
<proteinExistence type="predicted"/>
<dbReference type="AlphaFoldDB" id="A0A9D1RJV8"/>
<dbReference type="PANTHER" id="PTHR28008">
    <property type="entry name" value="DOMAIN PROTEIN, PUTATIVE (AFU_ORTHOLOGUE AFUA_3G10980)-RELATED"/>
    <property type="match status" value="1"/>
</dbReference>
<feature type="domain" description="VanZ-like" evidence="2">
    <location>
        <begin position="40"/>
        <end position="118"/>
    </location>
</feature>
<evidence type="ECO:0000259" key="2">
    <source>
        <dbReference type="Pfam" id="PF04892"/>
    </source>
</evidence>
<feature type="transmembrane region" description="Helical" evidence="1">
    <location>
        <begin position="42"/>
        <end position="59"/>
    </location>
</feature>
<reference evidence="3" key="1">
    <citation type="journal article" date="2021" name="PeerJ">
        <title>Extensive microbial diversity within the chicken gut microbiome revealed by metagenomics and culture.</title>
        <authorList>
            <person name="Gilroy R."/>
            <person name="Ravi A."/>
            <person name="Getino M."/>
            <person name="Pursley I."/>
            <person name="Horton D.L."/>
            <person name="Alikhan N.F."/>
            <person name="Baker D."/>
            <person name="Gharbi K."/>
            <person name="Hall N."/>
            <person name="Watson M."/>
            <person name="Adriaenssens E.M."/>
            <person name="Foster-Nyarko E."/>
            <person name="Jarju S."/>
            <person name="Secka A."/>
            <person name="Antonio M."/>
            <person name="Oren A."/>
            <person name="Chaudhuri R.R."/>
            <person name="La Ragione R."/>
            <person name="Hildebrand F."/>
            <person name="Pallen M.J."/>
        </authorList>
    </citation>
    <scope>NUCLEOTIDE SEQUENCE</scope>
    <source>
        <strain evidence="3">Gambia16-930</strain>
    </source>
</reference>
<keyword evidence="1" id="KW-0812">Transmembrane</keyword>
<protein>
    <submittedName>
        <fullName evidence="3">VanZ family protein</fullName>
    </submittedName>
</protein>
<evidence type="ECO:0000313" key="4">
    <source>
        <dbReference type="Proteomes" id="UP000824267"/>
    </source>
</evidence>
<dbReference type="EMBL" id="DXGG01000210">
    <property type="protein sequence ID" value="HIW87941.1"/>
    <property type="molecule type" value="Genomic_DNA"/>
</dbReference>
<feature type="transmembrane region" description="Helical" evidence="1">
    <location>
        <begin position="71"/>
        <end position="90"/>
    </location>
</feature>
<feature type="transmembrane region" description="Helical" evidence="1">
    <location>
        <begin position="102"/>
        <end position="119"/>
    </location>
</feature>
<dbReference type="Proteomes" id="UP000824267">
    <property type="component" value="Unassembled WGS sequence"/>
</dbReference>
<dbReference type="Pfam" id="PF04892">
    <property type="entry name" value="VanZ"/>
    <property type="match status" value="1"/>
</dbReference>
<name>A0A9D1RJV8_9BACT</name>
<dbReference type="PANTHER" id="PTHR28008:SF1">
    <property type="entry name" value="DOMAIN PROTEIN, PUTATIVE (AFU_ORTHOLOGUE AFUA_3G10980)-RELATED"/>
    <property type="match status" value="1"/>
</dbReference>
<reference evidence="3" key="2">
    <citation type="submission" date="2021-04" db="EMBL/GenBank/DDBJ databases">
        <authorList>
            <person name="Gilroy R."/>
        </authorList>
    </citation>
    <scope>NUCLEOTIDE SEQUENCE</scope>
    <source>
        <strain evidence="3">Gambia16-930</strain>
    </source>
</reference>
<accession>A0A9D1RJV8</accession>